<reference evidence="3" key="1">
    <citation type="submission" date="2016-11" db="UniProtKB">
        <authorList>
            <consortium name="WormBaseParasite"/>
        </authorList>
    </citation>
    <scope>IDENTIFICATION</scope>
</reference>
<keyword evidence="1" id="KW-1133">Transmembrane helix</keyword>
<dbReference type="InterPro" id="IPR024483">
    <property type="entry name" value="Glam1"/>
</dbReference>
<feature type="transmembrane region" description="Helical" evidence="1">
    <location>
        <begin position="88"/>
        <end position="110"/>
    </location>
</feature>
<dbReference type="WBParaSite" id="Csp11.Scaffold629.g10245.t1">
    <property type="protein sequence ID" value="Csp11.Scaffold629.g10245.t1"/>
    <property type="gene ID" value="Csp11.Scaffold629.g10245"/>
</dbReference>
<accession>A0A1I7TNP0</accession>
<protein>
    <submittedName>
        <fullName evidence="3">DUF4149 domain-containing protein</fullName>
    </submittedName>
</protein>
<feature type="transmembrane region" description="Helical" evidence="1">
    <location>
        <begin position="27"/>
        <end position="44"/>
    </location>
</feature>
<sequence length="185" mass="21594">MCTVSYEKMSSEVETISIFRRIRKIDFRVWFFMLIVGSIAFDVTKLEYLVQYGFKINTIHIPIYLIFNAFLMYAAIWNNSIAMKIIKIYSAVLLMVSTIIATLAPVWMVFEFKNGAPEDIRSIMEHGETYQMEFWQRLGYCILLELTLILDAGFYAIQMYLSRKVIQSVEAEKKDAPVEMNAFNV</sequence>
<feature type="transmembrane region" description="Helical" evidence="1">
    <location>
        <begin position="56"/>
        <end position="76"/>
    </location>
</feature>
<dbReference type="AlphaFoldDB" id="A0A1I7TNP0"/>
<feature type="transmembrane region" description="Helical" evidence="1">
    <location>
        <begin position="134"/>
        <end position="157"/>
    </location>
</feature>
<name>A0A1I7TNP0_9PELO</name>
<organism evidence="2 3">
    <name type="scientific">Caenorhabditis tropicalis</name>
    <dbReference type="NCBI Taxonomy" id="1561998"/>
    <lineage>
        <taxon>Eukaryota</taxon>
        <taxon>Metazoa</taxon>
        <taxon>Ecdysozoa</taxon>
        <taxon>Nematoda</taxon>
        <taxon>Chromadorea</taxon>
        <taxon>Rhabditida</taxon>
        <taxon>Rhabditina</taxon>
        <taxon>Rhabditomorpha</taxon>
        <taxon>Rhabditoidea</taxon>
        <taxon>Rhabditidae</taxon>
        <taxon>Peloderinae</taxon>
        <taxon>Caenorhabditis</taxon>
    </lineage>
</organism>
<dbReference type="Pfam" id="PF10912">
    <property type="entry name" value="Glam1"/>
    <property type="match status" value="1"/>
</dbReference>
<dbReference type="eggNOG" id="ENOG502TGKK">
    <property type="taxonomic scope" value="Eukaryota"/>
</dbReference>
<evidence type="ECO:0000313" key="2">
    <source>
        <dbReference type="Proteomes" id="UP000095282"/>
    </source>
</evidence>
<keyword evidence="2" id="KW-1185">Reference proteome</keyword>
<dbReference type="Proteomes" id="UP000095282">
    <property type="component" value="Unplaced"/>
</dbReference>
<keyword evidence="1" id="KW-0472">Membrane</keyword>
<evidence type="ECO:0000313" key="3">
    <source>
        <dbReference type="WBParaSite" id="Csp11.Scaffold629.g10245.t1"/>
    </source>
</evidence>
<evidence type="ECO:0000256" key="1">
    <source>
        <dbReference type="SAM" id="Phobius"/>
    </source>
</evidence>
<proteinExistence type="predicted"/>
<keyword evidence="1" id="KW-0812">Transmembrane</keyword>